<dbReference type="PANTHER" id="PTHR22916:SF3">
    <property type="entry name" value="UDP-GLCNAC:BETAGAL BETA-1,3-N-ACETYLGLUCOSAMINYLTRANSFERASE-LIKE PROTEIN 1"/>
    <property type="match status" value="1"/>
</dbReference>
<accession>A0A399FBH8</accession>
<dbReference type="InterPro" id="IPR029044">
    <property type="entry name" value="Nucleotide-diphossugar_trans"/>
</dbReference>
<dbReference type="Pfam" id="PF00535">
    <property type="entry name" value="Glycos_transf_2"/>
    <property type="match status" value="1"/>
</dbReference>
<dbReference type="InterPro" id="IPR001173">
    <property type="entry name" value="Glyco_trans_2-like"/>
</dbReference>
<dbReference type="EMBL" id="QWLB01000001">
    <property type="protein sequence ID" value="RIH93964.1"/>
    <property type="molecule type" value="Genomic_DNA"/>
</dbReference>
<name>A0A399FBH8_9DEIN</name>
<dbReference type="PANTHER" id="PTHR22916">
    <property type="entry name" value="GLYCOSYLTRANSFERASE"/>
    <property type="match status" value="1"/>
</dbReference>
<dbReference type="Proteomes" id="UP000266178">
    <property type="component" value="Unassembled WGS sequence"/>
</dbReference>
<evidence type="ECO:0000313" key="3">
    <source>
        <dbReference type="Proteomes" id="UP000266178"/>
    </source>
</evidence>
<reference evidence="2 3" key="1">
    <citation type="submission" date="2018-08" db="EMBL/GenBank/DDBJ databases">
        <title>Meiothermus granaticius genome AF-68 sequencing project.</title>
        <authorList>
            <person name="Da Costa M.S."/>
            <person name="Albuquerque L."/>
            <person name="Raposo P."/>
            <person name="Froufe H.J.C."/>
            <person name="Barroso C.S."/>
            <person name="Egas C."/>
        </authorList>
    </citation>
    <scope>NUCLEOTIDE SEQUENCE [LARGE SCALE GENOMIC DNA]</scope>
    <source>
        <strain evidence="2 3">AF-68</strain>
    </source>
</reference>
<sequence>MKPKITVFTPSYNRAKLLPRVYESLCRQSFKDFEWLIVDDGSTDDTKAVVEQWGDAPFPIRYVYKPNGGKHTAINRGVQEAEGEYFVILDSDDWITDITLERILAVWDTVPEKSRFAEVVGLFVYPSGELVGNRFPKDVFDSDPAEIQTIHKVWGDKFGCHRTEVLREFPFPEDLGKFVTENLVWYRIARKYKTRFVNEVWAYKEFQPGGLTANFLKIRLHSSAATLTYYSEAVALALEKGYPLGVVLRNSINYVRFALHARKPIGEQLRQLKAPLFWGLALLPALGLYLNDLRQPQEGRIPRRVT</sequence>
<dbReference type="Gene3D" id="3.90.550.10">
    <property type="entry name" value="Spore Coat Polysaccharide Biosynthesis Protein SpsA, Chain A"/>
    <property type="match status" value="1"/>
</dbReference>
<dbReference type="CDD" id="cd00761">
    <property type="entry name" value="Glyco_tranf_GTA_type"/>
    <property type="match status" value="1"/>
</dbReference>
<organism evidence="2 3">
    <name type="scientific">Meiothermus granaticius NBRC 107808</name>
    <dbReference type="NCBI Taxonomy" id="1227551"/>
    <lineage>
        <taxon>Bacteria</taxon>
        <taxon>Thermotogati</taxon>
        <taxon>Deinococcota</taxon>
        <taxon>Deinococci</taxon>
        <taxon>Thermales</taxon>
        <taxon>Thermaceae</taxon>
        <taxon>Meiothermus</taxon>
    </lineage>
</organism>
<keyword evidence="2" id="KW-0808">Transferase</keyword>
<evidence type="ECO:0000313" key="2">
    <source>
        <dbReference type="EMBL" id="RIH93964.1"/>
    </source>
</evidence>
<dbReference type="GO" id="GO:0016758">
    <property type="term" value="F:hexosyltransferase activity"/>
    <property type="evidence" value="ECO:0007669"/>
    <property type="project" value="UniProtKB-ARBA"/>
</dbReference>
<dbReference type="SUPFAM" id="SSF53448">
    <property type="entry name" value="Nucleotide-diphospho-sugar transferases"/>
    <property type="match status" value="1"/>
</dbReference>
<dbReference type="RefSeq" id="WP_170146362.1">
    <property type="nucleotide sequence ID" value="NZ_BJXM01000015.1"/>
</dbReference>
<proteinExistence type="predicted"/>
<dbReference type="EC" id="2.4.1.293" evidence="2"/>
<dbReference type="AlphaFoldDB" id="A0A399FBH8"/>
<comment type="caution">
    <text evidence="2">The sequence shown here is derived from an EMBL/GenBank/DDBJ whole genome shotgun (WGS) entry which is preliminary data.</text>
</comment>
<evidence type="ECO:0000259" key="1">
    <source>
        <dbReference type="Pfam" id="PF00535"/>
    </source>
</evidence>
<keyword evidence="3" id="KW-1185">Reference proteome</keyword>
<keyword evidence="2" id="KW-0328">Glycosyltransferase</keyword>
<protein>
    <submittedName>
        <fullName evidence="2">GalNAc(5)-diNAcBac-PP-undecaprenol beta-1,3-glucosyltransferase</fullName>
        <ecNumber evidence="2">2.4.1.293</ecNumber>
    </submittedName>
</protein>
<gene>
    <name evidence="2" type="primary">pglI_1</name>
    <name evidence="2" type="ORF">Mgrana_00050</name>
</gene>
<feature type="domain" description="Glycosyltransferase 2-like" evidence="1">
    <location>
        <begin position="6"/>
        <end position="109"/>
    </location>
</feature>